<organism evidence="1 2">
    <name type="scientific">Nostocoides australiense Ben110</name>
    <dbReference type="NCBI Taxonomy" id="1193182"/>
    <lineage>
        <taxon>Bacteria</taxon>
        <taxon>Bacillati</taxon>
        <taxon>Actinomycetota</taxon>
        <taxon>Actinomycetes</taxon>
        <taxon>Micrococcales</taxon>
        <taxon>Intrasporangiaceae</taxon>
        <taxon>Nostocoides</taxon>
    </lineage>
</organism>
<proteinExistence type="predicted"/>
<sequence>MVAPGESARWKAEGDSGDRAYAGAFCRRGIRAGWSHEMFVGPPGRRVSVGSSTSRQG</sequence>
<protein>
    <submittedName>
        <fullName evidence="1">Uncharacterized protein</fullName>
    </submittedName>
</protein>
<dbReference type="EMBL" id="CAJA01000037">
    <property type="protein sequence ID" value="CCH72074.1"/>
    <property type="molecule type" value="Genomic_DNA"/>
</dbReference>
<dbReference type="AlphaFoldDB" id="W6K1C6"/>
<dbReference type="STRING" id="1193182.BN11_1310022"/>
<gene>
    <name evidence="1" type="ORF">BN11_1310022</name>
</gene>
<evidence type="ECO:0000313" key="2">
    <source>
        <dbReference type="Proteomes" id="UP000035763"/>
    </source>
</evidence>
<reference evidence="1 2" key="1">
    <citation type="journal article" date="2013" name="ISME J.">
        <title>A metabolic model for members of the genus Tetrasphaera involved in enhanced biological phosphorus removal.</title>
        <authorList>
            <person name="Kristiansen R."/>
            <person name="Nguyen H.T.T."/>
            <person name="Saunders A.M."/>
            <person name="Nielsen J.L."/>
            <person name="Wimmer R."/>
            <person name="Le V.Q."/>
            <person name="McIlroy S.J."/>
            <person name="Petrovski S."/>
            <person name="Seviour R.J."/>
            <person name="Calteau A."/>
            <person name="Nielsen K.L."/>
            <person name="Nielsen P.H."/>
        </authorList>
    </citation>
    <scope>NUCLEOTIDE SEQUENCE [LARGE SCALE GENOMIC DNA]</scope>
    <source>
        <strain evidence="1 2">Ben110</strain>
    </source>
</reference>
<keyword evidence="2" id="KW-1185">Reference proteome</keyword>
<comment type="caution">
    <text evidence="1">The sequence shown here is derived from an EMBL/GenBank/DDBJ whole genome shotgun (WGS) entry which is preliminary data.</text>
</comment>
<accession>W6K1C6</accession>
<dbReference type="Proteomes" id="UP000035763">
    <property type="component" value="Unassembled WGS sequence"/>
</dbReference>
<name>W6K1C6_9MICO</name>
<evidence type="ECO:0000313" key="1">
    <source>
        <dbReference type="EMBL" id="CCH72074.1"/>
    </source>
</evidence>